<dbReference type="AlphaFoldDB" id="A0A2M7H2K1"/>
<evidence type="ECO:0000256" key="1">
    <source>
        <dbReference type="ARBA" id="ARBA00012220"/>
    </source>
</evidence>
<evidence type="ECO:0000256" key="4">
    <source>
        <dbReference type="ARBA" id="ARBA00022840"/>
    </source>
</evidence>
<proteinExistence type="predicted"/>
<dbReference type="Gene3D" id="3.30.590.20">
    <property type="match status" value="1"/>
</dbReference>
<dbReference type="GO" id="GO:0005524">
    <property type="term" value="F:ATP binding"/>
    <property type="evidence" value="ECO:0007669"/>
    <property type="project" value="UniProtKB-KW"/>
</dbReference>
<protein>
    <recommendedName>
        <fullName evidence="1">glutamate--cysteine ligase</fullName>
        <ecNumber evidence="1">6.3.2.2</ecNumber>
    </recommendedName>
</protein>
<accession>A0A2M7H2K1</accession>
<dbReference type="InterPro" id="IPR006336">
    <property type="entry name" value="GCS2"/>
</dbReference>
<dbReference type="EMBL" id="PFGC01000051">
    <property type="protein sequence ID" value="PIW36465.1"/>
    <property type="molecule type" value="Genomic_DNA"/>
</dbReference>
<dbReference type="Pfam" id="PF04107">
    <property type="entry name" value="GCS2"/>
    <property type="match status" value="1"/>
</dbReference>
<sequence>QTDGSEVIINTDAGINIVEFGFLPFATLKECEENMKIIMAEFLEVAATQNATLIAYGIQPKTPYFYPDLKSEKIWYRGFTRFPALASGHSMFHNIAANQPCIDVTYEELLPAVNTLNAIAGVTIGLFANSGWGEWKSQDHHEMREYRWSKWMESPAEHQKLSGLPTRPFTSLRDYVAYNWDIRLPASHRGKTMHVIDPAPLINDYMHAKEWQAFDVGSSEPSVIQPSIEDANLSNMYIWIQARAKYYFRDDAPFEDFLLAYDSGDVEFDEFAREHLKTLYVEVRNVACQPWAHIMTAPAFFLGLIENLEAAEKVVKGKPWKYWVDLRQQAITNSLGVADIPIIAQELVEISEQGLKQRGLGEEKYIQVLFDRIDKRESPALAARRLADEFGPDALIKDTRIKL</sequence>
<keyword evidence="2" id="KW-0436">Ligase</keyword>
<comment type="caution">
    <text evidence="5">The sequence shown here is derived from an EMBL/GenBank/DDBJ whole genome shotgun (WGS) entry which is preliminary data.</text>
</comment>
<keyword evidence="3" id="KW-0547">Nucleotide-binding</keyword>
<keyword evidence="4" id="KW-0067">ATP-binding</keyword>
<dbReference type="GO" id="GO:0004357">
    <property type="term" value="F:glutamate-cysteine ligase activity"/>
    <property type="evidence" value="ECO:0007669"/>
    <property type="project" value="InterPro"/>
</dbReference>
<evidence type="ECO:0000313" key="6">
    <source>
        <dbReference type="Proteomes" id="UP000230292"/>
    </source>
</evidence>
<organism evidence="5 6">
    <name type="scientific">Candidatus Kerfeldbacteria bacterium CG15_BIG_FIL_POST_REV_8_21_14_020_45_12</name>
    <dbReference type="NCBI Taxonomy" id="2014247"/>
    <lineage>
        <taxon>Bacteria</taxon>
        <taxon>Candidatus Kerfeldiibacteriota</taxon>
    </lineage>
</organism>
<evidence type="ECO:0000313" key="5">
    <source>
        <dbReference type="EMBL" id="PIW36465.1"/>
    </source>
</evidence>
<gene>
    <name evidence="5" type="ORF">COW24_05130</name>
</gene>
<dbReference type="PANTHER" id="PTHR34378:SF1">
    <property type="entry name" value="GLUTAMATE--CYSTEINE LIGASE, CHLOROPLASTIC"/>
    <property type="match status" value="1"/>
</dbReference>
<dbReference type="EC" id="6.3.2.2" evidence="1"/>
<dbReference type="InterPro" id="IPR035434">
    <property type="entry name" value="GCL_bact_plant"/>
</dbReference>
<evidence type="ECO:0000256" key="3">
    <source>
        <dbReference type="ARBA" id="ARBA00022741"/>
    </source>
</evidence>
<dbReference type="GO" id="GO:0006750">
    <property type="term" value="P:glutathione biosynthetic process"/>
    <property type="evidence" value="ECO:0007669"/>
    <property type="project" value="InterPro"/>
</dbReference>
<reference evidence="5 6" key="1">
    <citation type="submission" date="2017-09" db="EMBL/GenBank/DDBJ databases">
        <title>Depth-based differentiation of microbial function through sediment-hosted aquifers and enrichment of novel symbionts in the deep terrestrial subsurface.</title>
        <authorList>
            <person name="Probst A.J."/>
            <person name="Ladd B."/>
            <person name="Jarett J.K."/>
            <person name="Geller-Mcgrath D.E."/>
            <person name="Sieber C.M."/>
            <person name="Emerson J.B."/>
            <person name="Anantharaman K."/>
            <person name="Thomas B.C."/>
            <person name="Malmstrom R."/>
            <person name="Stieglmeier M."/>
            <person name="Klingl A."/>
            <person name="Woyke T."/>
            <person name="Ryan C.M."/>
            <person name="Banfield J.F."/>
        </authorList>
    </citation>
    <scope>NUCLEOTIDE SEQUENCE [LARGE SCALE GENOMIC DNA]</scope>
    <source>
        <strain evidence="5">CG15_BIG_FIL_POST_REV_8_21_14_020_45_12</strain>
    </source>
</reference>
<dbReference type="Proteomes" id="UP000230292">
    <property type="component" value="Unassembled WGS sequence"/>
</dbReference>
<evidence type="ECO:0000256" key="2">
    <source>
        <dbReference type="ARBA" id="ARBA00022598"/>
    </source>
</evidence>
<name>A0A2M7H2K1_9BACT</name>
<dbReference type="SUPFAM" id="SSF55931">
    <property type="entry name" value="Glutamine synthetase/guanido kinase"/>
    <property type="match status" value="1"/>
</dbReference>
<feature type="non-terminal residue" evidence="5">
    <location>
        <position position="1"/>
    </location>
</feature>
<dbReference type="PANTHER" id="PTHR34378">
    <property type="entry name" value="GLUTAMATE--CYSTEINE LIGASE, CHLOROPLASTIC"/>
    <property type="match status" value="1"/>
</dbReference>
<dbReference type="InterPro" id="IPR014746">
    <property type="entry name" value="Gln_synth/guanido_kin_cat_dom"/>
</dbReference>